<evidence type="ECO:0000313" key="4">
    <source>
        <dbReference type="Proteomes" id="UP000181942"/>
    </source>
</evidence>
<dbReference type="GO" id="GO:0008300">
    <property type="term" value="P:isoprenoid catabolic process"/>
    <property type="evidence" value="ECO:0007669"/>
    <property type="project" value="TreeGrafter"/>
</dbReference>
<accession>A0A1I2XF18</accession>
<comment type="similarity">
    <text evidence="1 2">Belongs to the enoyl-CoA hydratase/isomerase family.</text>
</comment>
<dbReference type="Gene3D" id="3.90.226.10">
    <property type="entry name" value="2-enoyl-CoA Hydratase, Chain A, domain 1"/>
    <property type="match status" value="1"/>
</dbReference>
<dbReference type="InterPro" id="IPR018376">
    <property type="entry name" value="Enoyl-CoA_hyd/isom_CS"/>
</dbReference>
<dbReference type="PROSITE" id="PS00166">
    <property type="entry name" value="ENOYL_COA_HYDRATASE"/>
    <property type="match status" value="1"/>
</dbReference>
<dbReference type="InterPro" id="IPR001753">
    <property type="entry name" value="Enoyl-CoA_hydra/iso"/>
</dbReference>
<dbReference type="CDD" id="cd06558">
    <property type="entry name" value="crotonase-like"/>
    <property type="match status" value="1"/>
</dbReference>
<dbReference type="OrthoDB" id="3473569at2"/>
<dbReference type="PANTHER" id="PTHR42964:SF1">
    <property type="entry name" value="POLYKETIDE BIOSYNTHESIS ENOYL-COA HYDRATASE PKSH-RELATED"/>
    <property type="match status" value="1"/>
</dbReference>
<dbReference type="Pfam" id="PF00378">
    <property type="entry name" value="ECH_1"/>
    <property type="match status" value="1"/>
</dbReference>
<dbReference type="Proteomes" id="UP000181942">
    <property type="component" value="Unassembled WGS sequence"/>
</dbReference>
<dbReference type="EMBL" id="FONR01000045">
    <property type="protein sequence ID" value="SFH11266.1"/>
    <property type="molecule type" value="Genomic_DNA"/>
</dbReference>
<proteinExistence type="inferred from homology"/>
<evidence type="ECO:0000256" key="2">
    <source>
        <dbReference type="RuleBase" id="RU003707"/>
    </source>
</evidence>
<dbReference type="AlphaFoldDB" id="A0A1I2XF18"/>
<dbReference type="InterPro" id="IPR051683">
    <property type="entry name" value="Enoyl-CoA_Hydratase/Isomerase"/>
</dbReference>
<protein>
    <submittedName>
        <fullName evidence="3">Enoyl-CoA hydratase</fullName>
    </submittedName>
</protein>
<dbReference type="InterPro" id="IPR029045">
    <property type="entry name" value="ClpP/crotonase-like_dom_sf"/>
</dbReference>
<gene>
    <name evidence="3" type="ORF">SAMN02787118_14536</name>
</gene>
<sequence>MTDEPVRYECTGGLARITLARSSRANAVDLATARAFDDAVERAGADPQVRAVLVRGEGPRFCAGGDVAAMVAATDRGQYLEELAGTLDLALQHLAALPVPVVAAVQGAVAGAGLALMLSCDVIVSAASTKFLMAYADVGLTPDCGVSSLLPRAIGQVRALEMALMGRTLTAAEAHEWGLITEVVDDDMLEARMAQIGERLEAGPTYALAQAKRLLRSSWQTPREQLGQEEAQVIADAVTRPEATVLLAPFSKR</sequence>
<evidence type="ECO:0000256" key="1">
    <source>
        <dbReference type="ARBA" id="ARBA00005254"/>
    </source>
</evidence>
<evidence type="ECO:0000313" key="3">
    <source>
        <dbReference type="EMBL" id="SFH11266.1"/>
    </source>
</evidence>
<dbReference type="GO" id="GO:0003824">
    <property type="term" value="F:catalytic activity"/>
    <property type="evidence" value="ECO:0007669"/>
    <property type="project" value="InterPro"/>
</dbReference>
<organism evidence="3 4">
    <name type="scientific">Streptomyces mirabilis</name>
    <dbReference type="NCBI Taxonomy" id="68239"/>
    <lineage>
        <taxon>Bacteria</taxon>
        <taxon>Bacillati</taxon>
        <taxon>Actinomycetota</taxon>
        <taxon>Actinomycetes</taxon>
        <taxon>Kitasatosporales</taxon>
        <taxon>Streptomycetaceae</taxon>
        <taxon>Streptomyces</taxon>
    </lineage>
</organism>
<name>A0A1I2XF18_9ACTN</name>
<reference evidence="3 4" key="1">
    <citation type="submission" date="2016-10" db="EMBL/GenBank/DDBJ databases">
        <authorList>
            <person name="de Groot N.N."/>
        </authorList>
    </citation>
    <scope>NUCLEOTIDE SEQUENCE [LARGE SCALE GENOMIC DNA]</scope>
    <source>
        <strain evidence="3 4">OK461</strain>
    </source>
</reference>
<dbReference type="PANTHER" id="PTHR42964">
    <property type="entry name" value="ENOYL-COA HYDRATASE"/>
    <property type="match status" value="1"/>
</dbReference>
<dbReference type="RefSeq" id="WP_075033655.1">
    <property type="nucleotide sequence ID" value="NZ_FONR01000045.1"/>
</dbReference>
<dbReference type="SUPFAM" id="SSF52096">
    <property type="entry name" value="ClpP/crotonase"/>
    <property type="match status" value="1"/>
</dbReference>